<dbReference type="EMBL" id="VVIM01000001">
    <property type="protein sequence ID" value="KAB0803514.1"/>
    <property type="molecule type" value="Genomic_DNA"/>
</dbReference>
<feature type="chain" id="PRO_5011907572" evidence="1">
    <location>
        <begin position="16"/>
        <end position="261"/>
    </location>
</feature>
<reference evidence="3" key="3">
    <citation type="submission" date="2019-08" db="EMBL/GenBank/DDBJ databases">
        <authorList>
            <consortium name="Photinus pyralis genome working group"/>
            <person name="Fallon T.R."/>
            <person name="Sander Lower S.E."/>
            <person name="Weng J.-K."/>
        </authorList>
    </citation>
    <scope>NUCLEOTIDE SEQUENCE</scope>
    <source>
        <strain evidence="3">1611_PpyrPB1</strain>
        <tissue evidence="3">Whole body</tissue>
    </source>
</reference>
<dbReference type="EMBL" id="GEZM01002385">
    <property type="protein sequence ID" value="JAV97282.1"/>
    <property type="molecule type" value="Transcribed_RNA"/>
</dbReference>
<dbReference type="EMBL" id="GEZM01002386">
    <property type="protein sequence ID" value="JAV97281.1"/>
    <property type="molecule type" value="Transcribed_RNA"/>
</dbReference>
<dbReference type="Proteomes" id="UP000327044">
    <property type="component" value="Unassembled WGS sequence"/>
</dbReference>
<organism evidence="2">
    <name type="scientific">Photinus pyralis</name>
    <name type="common">Common eastern firefly</name>
    <name type="synonym">Lampyris pyralis</name>
    <dbReference type="NCBI Taxonomy" id="7054"/>
    <lineage>
        <taxon>Eukaryota</taxon>
        <taxon>Metazoa</taxon>
        <taxon>Ecdysozoa</taxon>
        <taxon>Arthropoda</taxon>
        <taxon>Hexapoda</taxon>
        <taxon>Insecta</taxon>
        <taxon>Pterygota</taxon>
        <taxon>Neoptera</taxon>
        <taxon>Endopterygota</taxon>
        <taxon>Coleoptera</taxon>
        <taxon>Polyphaga</taxon>
        <taxon>Elateriformia</taxon>
        <taxon>Elateroidea</taxon>
        <taxon>Lampyridae</taxon>
        <taxon>Lampyrinae</taxon>
        <taxon>Photinus</taxon>
    </lineage>
</organism>
<evidence type="ECO:0000256" key="1">
    <source>
        <dbReference type="SAM" id="SignalP"/>
    </source>
</evidence>
<keyword evidence="4" id="KW-1185">Reference proteome</keyword>
<dbReference type="AlphaFoldDB" id="A0A1Y1NHG7"/>
<dbReference type="InParanoid" id="A0A1Y1NHG7"/>
<evidence type="ECO:0000313" key="3">
    <source>
        <dbReference type="EMBL" id="KAB0803514.1"/>
    </source>
</evidence>
<proteinExistence type="predicted"/>
<name>A0A1Y1NHG7_PHOPY</name>
<protein>
    <submittedName>
        <fullName evidence="2">Uncharacterized protein</fullName>
    </submittedName>
</protein>
<reference evidence="2" key="1">
    <citation type="journal article" date="2016" name="Sci. Rep.">
        <title>Molecular characterization of firefly nuptial gifts: a multi-omics approach sheds light on postcopulatory sexual selection.</title>
        <authorList>
            <person name="Al-Wathiqui N."/>
            <person name="Fallon T.R."/>
            <person name="South A."/>
            <person name="Weng J.K."/>
            <person name="Lewis S.M."/>
        </authorList>
    </citation>
    <scope>NUCLEOTIDE SEQUENCE</scope>
</reference>
<reference evidence="3 4" key="2">
    <citation type="journal article" date="2018" name="Elife">
        <title>Firefly genomes illuminate parallel origins of bioluminescence in beetles.</title>
        <authorList>
            <person name="Fallon T.R."/>
            <person name="Lower S.E."/>
            <person name="Chang C.H."/>
            <person name="Bessho-Uehara M."/>
            <person name="Martin G.J."/>
            <person name="Bewick A.J."/>
            <person name="Behringer M."/>
            <person name="Debat H.J."/>
            <person name="Wong I."/>
            <person name="Day J.C."/>
            <person name="Suvorov A."/>
            <person name="Silva C.J."/>
            <person name="Stanger-Hall K.F."/>
            <person name="Hall D.W."/>
            <person name="Schmitz R.J."/>
            <person name="Nelson D.R."/>
            <person name="Lewis S.M."/>
            <person name="Shigenobu S."/>
            <person name="Bybee S.M."/>
            <person name="Larracuente A.M."/>
            <person name="Oba Y."/>
            <person name="Weng J.K."/>
        </authorList>
    </citation>
    <scope>NUCLEOTIDE SEQUENCE [LARGE SCALE GENOMIC DNA]</scope>
    <source>
        <strain evidence="3">1611_PpyrPB1</strain>
        <tissue evidence="3">Whole body</tissue>
    </source>
</reference>
<evidence type="ECO:0000313" key="2">
    <source>
        <dbReference type="EMBL" id="JAV97281.1"/>
    </source>
</evidence>
<evidence type="ECO:0000313" key="4">
    <source>
        <dbReference type="Proteomes" id="UP000327044"/>
    </source>
</evidence>
<accession>A0A1Y1NHG7</accession>
<keyword evidence="1" id="KW-0732">Signal</keyword>
<dbReference type="OrthoDB" id="6778388at2759"/>
<sequence>MWKALLLVTLHLCAANEFFGPGFPFGEDAGGPTRFSPDLSNLGDQIKNSVHNQLAKSGVFSLQSQMKNLGETIVKNVQQSLSPVYAIPIKQKMMKGVGGLTTVTYYGKDVQSFIIQDGARTVCNGIIENGHCKGSLEPFTVRSNEDFCYADSYAVVNDRVCLSFGPINVAVMNNDIICNGAKSLLLNKAEYNQLCGAGIRAVYVYYADPRNPNAVPIPNPNPNIKCHNNEPGVCMFEDIPHLNSNTVVSNRNSYSYSYQSN</sequence>
<gene>
    <name evidence="3" type="ORF">PPYR_00484</name>
</gene>
<feature type="signal peptide" evidence="1">
    <location>
        <begin position="1"/>
        <end position="15"/>
    </location>
</feature>